<dbReference type="InterPro" id="IPR008271">
    <property type="entry name" value="Ser/Thr_kinase_AS"/>
</dbReference>
<feature type="compositionally biased region" description="Pro residues" evidence="4">
    <location>
        <begin position="464"/>
        <end position="474"/>
    </location>
</feature>
<comment type="caution">
    <text evidence="6">The sequence shown here is derived from an EMBL/GenBank/DDBJ whole genome shotgun (WGS) entry which is preliminary data.</text>
</comment>
<evidence type="ECO:0000256" key="3">
    <source>
        <dbReference type="ARBA" id="ARBA00023170"/>
    </source>
</evidence>
<dbReference type="AlphaFoldDB" id="A0ABD2HTA5"/>
<dbReference type="SUPFAM" id="SSF56112">
    <property type="entry name" value="Protein kinase-like (PK-like)"/>
    <property type="match status" value="1"/>
</dbReference>
<evidence type="ECO:0000256" key="2">
    <source>
        <dbReference type="ARBA" id="ARBA00023163"/>
    </source>
</evidence>
<dbReference type="SUPFAM" id="SSF48508">
    <property type="entry name" value="Nuclear receptor ligand-binding domain"/>
    <property type="match status" value="1"/>
</dbReference>
<dbReference type="PANTHER" id="PTHR44167">
    <property type="entry name" value="OVARIAN-SPECIFIC SERINE/THREONINE-PROTEIN KINASE LOK-RELATED"/>
    <property type="match status" value="1"/>
</dbReference>
<accession>A0ABD2HTA5</accession>
<dbReference type="PROSITE" id="PS00108">
    <property type="entry name" value="PROTEIN_KINASE_ST"/>
    <property type="match status" value="1"/>
</dbReference>
<dbReference type="Gene3D" id="1.10.510.10">
    <property type="entry name" value="Transferase(Phosphotransferase) domain 1"/>
    <property type="match status" value="1"/>
</dbReference>
<evidence type="ECO:0000256" key="1">
    <source>
        <dbReference type="ARBA" id="ARBA00023015"/>
    </source>
</evidence>
<gene>
    <name evidence="6" type="ORF">niasHT_037191</name>
</gene>
<dbReference type="InterPro" id="IPR035500">
    <property type="entry name" value="NHR-like_dom_sf"/>
</dbReference>
<evidence type="ECO:0000313" key="7">
    <source>
        <dbReference type="Proteomes" id="UP001620626"/>
    </source>
</evidence>
<sequence length="951" mass="108477">MMWPYPKAIAPFTRLFAPPGQNKKFIKPGQCRSCRLDKCLLEGMDPTLVEAEQSAELSQFIQSLYKRIEFLQQQLKKKEEKNCHMETVILLSFVTIPLIVMNARFNPLKTNSEIITKINDNNSFGPLFHAATVKRLQLSDEEFFLVCALTSSNSAVTARLSDDGRLTLQHLSEHYANLLMNHLCTNYGNMAGSFRHDELVHLAESVFLNAEQLPEYYRQEIANYAQHFVKQFQNPITSLNSRYEPGQLTTEIPITEGSEDDKPVTKSIPIPINGTNYQADLNTKEIPITGDVDMKEPSEHQVADKQDQSSIGGNMRQLMMDELDKTSAKDNQQKRGNNDKFLSKSSPSSKSFASRATNIGTTSSSMALSIKSPKDDSPNSLVAVPKASGQLALSKSYPQEKHHGISKFFKFSCSPPKQADPNFLSNINIKTKSFRMTSRMPSLDNATSKKSLARMYSNQKAKKPPLPPMPPKPSSPSASFRRNGPILGVNEASFRRNGSILGVNEGSLKVGSFREQIEEQKKYLIPADRNSGPTNLAVDNPTKMITMLKQGNFLDLEPNPNAEELFYEMDLCNKFSIGEMKILRIQNSAQTKINEYYVFPGPISGGATSRVFHASPLNAVDIDGKPINQCVIIKSVMLELLPPDVLEDLKREQQFLEVFRKIKHNRHIIHLFDEYEDKEKNRLIFVLERGEEDLMKRLQKLRQQWFNENTKLQVIEETIKQILFQVVAAVAEMHKTIIHLDLKSDNMLFVKKKEEEEMLKVIDFGGSEFIKANMESTLDERDVANVCKLRNTMWSDDRYSSPEQMKLCSKKKKKVEEGEEEEHIYPVSSKSDIWAIGMMLIEFLLMTPLFDIDPVVIKRSKDQKNIYNAVINLNRSYYDAELVQEPIETYKRYLKEIKRNFPKFYKIIKACLQIDPYRRPTARGIANFMKGECDFKWLTLKPCDEGALVKN</sequence>
<dbReference type="InterPro" id="IPR011009">
    <property type="entry name" value="Kinase-like_dom_sf"/>
</dbReference>
<dbReference type="PANTHER" id="PTHR44167:SF24">
    <property type="entry name" value="SERINE_THREONINE-PROTEIN KINASE CHK2"/>
    <property type="match status" value="1"/>
</dbReference>
<dbReference type="SMART" id="SM00220">
    <property type="entry name" value="S_TKc"/>
    <property type="match status" value="1"/>
</dbReference>
<feature type="region of interest" description="Disordered" evidence="4">
    <location>
        <begin position="457"/>
        <end position="483"/>
    </location>
</feature>
<dbReference type="Proteomes" id="UP001620626">
    <property type="component" value="Unassembled WGS sequence"/>
</dbReference>
<feature type="compositionally biased region" description="Low complexity" evidence="4">
    <location>
        <begin position="343"/>
        <end position="354"/>
    </location>
</feature>
<proteinExistence type="predicted"/>
<name>A0ABD2HTA5_9BILA</name>
<organism evidence="6 7">
    <name type="scientific">Heterodera trifolii</name>
    <dbReference type="NCBI Taxonomy" id="157864"/>
    <lineage>
        <taxon>Eukaryota</taxon>
        <taxon>Metazoa</taxon>
        <taxon>Ecdysozoa</taxon>
        <taxon>Nematoda</taxon>
        <taxon>Chromadorea</taxon>
        <taxon>Rhabditida</taxon>
        <taxon>Tylenchina</taxon>
        <taxon>Tylenchomorpha</taxon>
        <taxon>Tylenchoidea</taxon>
        <taxon>Heteroderidae</taxon>
        <taxon>Heteroderinae</taxon>
        <taxon>Heterodera</taxon>
    </lineage>
</organism>
<evidence type="ECO:0000313" key="6">
    <source>
        <dbReference type="EMBL" id="KAL3071032.1"/>
    </source>
</evidence>
<protein>
    <recommendedName>
        <fullName evidence="5">Protein kinase domain-containing protein</fullName>
    </recommendedName>
</protein>
<dbReference type="InterPro" id="IPR000719">
    <property type="entry name" value="Prot_kinase_dom"/>
</dbReference>
<feature type="domain" description="Protein kinase" evidence="5">
    <location>
        <begin position="597"/>
        <end position="938"/>
    </location>
</feature>
<keyword evidence="7" id="KW-1185">Reference proteome</keyword>
<keyword evidence="1" id="KW-0805">Transcription regulation</keyword>
<dbReference type="Pfam" id="PF00069">
    <property type="entry name" value="Pkinase"/>
    <property type="match status" value="1"/>
</dbReference>
<feature type="compositionally biased region" description="Basic and acidic residues" evidence="4">
    <location>
        <begin position="326"/>
        <end position="342"/>
    </location>
</feature>
<keyword evidence="3" id="KW-0675">Receptor</keyword>
<feature type="region of interest" description="Disordered" evidence="4">
    <location>
        <begin position="326"/>
        <end position="358"/>
    </location>
</feature>
<dbReference type="PROSITE" id="PS50011">
    <property type="entry name" value="PROTEIN_KINASE_DOM"/>
    <property type="match status" value="1"/>
</dbReference>
<evidence type="ECO:0000256" key="4">
    <source>
        <dbReference type="SAM" id="MobiDB-lite"/>
    </source>
</evidence>
<reference evidence="6 7" key="1">
    <citation type="submission" date="2024-10" db="EMBL/GenBank/DDBJ databases">
        <authorList>
            <person name="Kim D."/>
        </authorList>
    </citation>
    <scope>NUCLEOTIDE SEQUENCE [LARGE SCALE GENOMIC DNA]</scope>
    <source>
        <strain evidence="6">BH-2024</strain>
    </source>
</reference>
<dbReference type="EMBL" id="JBICBT010001370">
    <property type="protein sequence ID" value="KAL3071032.1"/>
    <property type="molecule type" value="Genomic_DNA"/>
</dbReference>
<keyword evidence="2" id="KW-0804">Transcription</keyword>
<evidence type="ECO:0000259" key="5">
    <source>
        <dbReference type="PROSITE" id="PS50011"/>
    </source>
</evidence>